<accession>A0A8J6LHS0</accession>
<gene>
    <name evidence="6" type="ORF">GEV33_003349</name>
</gene>
<dbReference type="PANTHER" id="PTHR24042:SF5">
    <property type="entry name" value="EGF-LIKE CALCIUM-BINDING DOMAIN-CONTAINING PROTEIN"/>
    <property type="match status" value="1"/>
</dbReference>
<evidence type="ECO:0000259" key="4">
    <source>
        <dbReference type="SMART" id="SM00210"/>
    </source>
</evidence>
<evidence type="ECO:0008006" key="8">
    <source>
        <dbReference type="Google" id="ProtNLM"/>
    </source>
</evidence>
<dbReference type="GO" id="GO:0005615">
    <property type="term" value="C:extracellular space"/>
    <property type="evidence" value="ECO:0007669"/>
    <property type="project" value="TreeGrafter"/>
</dbReference>
<dbReference type="EMBL" id="JABDTM020014563">
    <property type="protein sequence ID" value="KAH0819443.1"/>
    <property type="molecule type" value="Genomic_DNA"/>
</dbReference>
<dbReference type="GO" id="GO:0008201">
    <property type="term" value="F:heparin binding"/>
    <property type="evidence" value="ECO:0007669"/>
    <property type="project" value="TreeGrafter"/>
</dbReference>
<reference evidence="6" key="1">
    <citation type="journal article" date="2020" name="J Insects Food Feed">
        <title>The yellow mealworm (Tenebrio molitor) genome: a resource for the emerging insects as food and feed industry.</title>
        <authorList>
            <person name="Eriksson T."/>
            <person name="Andere A."/>
            <person name="Kelstrup H."/>
            <person name="Emery V."/>
            <person name="Picard C."/>
        </authorList>
    </citation>
    <scope>NUCLEOTIDE SEQUENCE</scope>
    <source>
        <strain evidence="6">Stoneville</strain>
        <tissue evidence="6">Whole head</tissue>
    </source>
</reference>
<dbReference type="AlphaFoldDB" id="A0A8J6LHS0"/>
<proteinExistence type="predicted"/>
<evidence type="ECO:0000256" key="3">
    <source>
        <dbReference type="ARBA" id="ARBA00023180"/>
    </source>
</evidence>
<keyword evidence="2" id="KW-0106">Calcium</keyword>
<dbReference type="InterPro" id="IPR001791">
    <property type="entry name" value="Laminin_G"/>
</dbReference>
<name>A0A8J6LHS0_TENMO</name>
<feature type="domain" description="Thrombospondin-like N-terminal" evidence="4">
    <location>
        <begin position="188"/>
        <end position="378"/>
    </location>
</feature>
<protein>
    <recommendedName>
        <fullName evidence="8">Laminin G domain-containing protein</fullName>
    </recommendedName>
</protein>
<evidence type="ECO:0000256" key="1">
    <source>
        <dbReference type="ARBA" id="ARBA00022737"/>
    </source>
</evidence>
<dbReference type="SMART" id="SM00282">
    <property type="entry name" value="LamG"/>
    <property type="match status" value="1"/>
</dbReference>
<evidence type="ECO:0000259" key="5">
    <source>
        <dbReference type="SMART" id="SM00282"/>
    </source>
</evidence>
<dbReference type="InterPro" id="IPR013320">
    <property type="entry name" value="ConA-like_dom_sf"/>
</dbReference>
<dbReference type="SUPFAM" id="SSF49899">
    <property type="entry name" value="Concanavalin A-like lectins/glucanases"/>
    <property type="match status" value="1"/>
</dbReference>
<keyword evidence="7" id="KW-1185">Reference proteome</keyword>
<evidence type="ECO:0000313" key="6">
    <source>
        <dbReference type="EMBL" id="KAH0819443.1"/>
    </source>
</evidence>
<organism evidence="6 7">
    <name type="scientific">Tenebrio molitor</name>
    <name type="common">Yellow mealworm beetle</name>
    <dbReference type="NCBI Taxonomy" id="7067"/>
    <lineage>
        <taxon>Eukaryota</taxon>
        <taxon>Metazoa</taxon>
        <taxon>Ecdysozoa</taxon>
        <taxon>Arthropoda</taxon>
        <taxon>Hexapoda</taxon>
        <taxon>Insecta</taxon>
        <taxon>Pterygota</taxon>
        <taxon>Neoptera</taxon>
        <taxon>Endopterygota</taxon>
        <taxon>Coleoptera</taxon>
        <taxon>Polyphaga</taxon>
        <taxon>Cucujiformia</taxon>
        <taxon>Tenebrionidae</taxon>
        <taxon>Tenebrio</taxon>
    </lineage>
</organism>
<dbReference type="Proteomes" id="UP000719412">
    <property type="component" value="Unassembled WGS sequence"/>
</dbReference>
<dbReference type="Gene3D" id="2.60.120.200">
    <property type="match status" value="1"/>
</dbReference>
<reference evidence="6" key="2">
    <citation type="submission" date="2021-08" db="EMBL/GenBank/DDBJ databases">
        <authorList>
            <person name="Eriksson T."/>
        </authorList>
    </citation>
    <scope>NUCLEOTIDE SEQUENCE</scope>
    <source>
        <strain evidence="6">Stoneville</strain>
        <tissue evidence="6">Whole head</tissue>
    </source>
</reference>
<keyword evidence="3" id="KW-0325">Glycoprotein</keyword>
<dbReference type="InterPro" id="IPR051586">
    <property type="entry name" value="PKC-binding_NELL"/>
</dbReference>
<dbReference type="SMART" id="SM00210">
    <property type="entry name" value="TSPN"/>
    <property type="match status" value="1"/>
</dbReference>
<keyword evidence="1" id="KW-0677">Repeat</keyword>
<evidence type="ECO:0000313" key="7">
    <source>
        <dbReference type="Proteomes" id="UP000719412"/>
    </source>
</evidence>
<feature type="domain" description="Laminin G" evidence="5">
    <location>
        <begin position="246"/>
        <end position="372"/>
    </location>
</feature>
<dbReference type="InterPro" id="IPR048287">
    <property type="entry name" value="TSPN-like_N"/>
</dbReference>
<dbReference type="PANTHER" id="PTHR24042">
    <property type="entry name" value="NEL HOMOLOG"/>
    <property type="match status" value="1"/>
</dbReference>
<comment type="caution">
    <text evidence="6">The sequence shown here is derived from an EMBL/GenBank/DDBJ whole genome shotgun (WGS) entry which is preliminary data.</text>
</comment>
<dbReference type="Pfam" id="PF13385">
    <property type="entry name" value="Laminin_G_3"/>
    <property type="match status" value="1"/>
</dbReference>
<evidence type="ECO:0000256" key="2">
    <source>
        <dbReference type="ARBA" id="ARBA00022837"/>
    </source>
</evidence>
<dbReference type="CDD" id="cd00110">
    <property type="entry name" value="LamG"/>
    <property type="match status" value="1"/>
</dbReference>
<sequence length="411" mass="46322">MPEARSRLERNEKLLIKNVKASQLMLIKWTSFTNFRGKIVFPRKPVYRICGVSCDPDTNPGNISFLLTSKVTPKLYCCRRKENGTAKVATGLDPKGLLSPATSPSQSIDLLGALGLHNNSWAGVTLAPGPQQLRPAYYLQGRLMYRKIDVIIDPSTCLHRSGESELDEIGSGKYCFLFPVQLLTLLRSVFVPPLLPLHALPAEPNQASSPAHPRNEAAGLFLRDYRDLKLPAAAFQQVSDLLRRSPEFTISAWLRQEVGNTGSIVSFAHGLNRYLELQSSGRKNEIRLHYTSRVDSKVYVETFHYRIADNLWHHVAVSVSGSQAELLVDCHPLYKRLLRPGAPDRNFTEPQQLWLGQRNKHYHFKFVHLFRGDVSRGGQKIRHRDGLHANVFARDFDGVGGRRTPTKIFPV</sequence>